<gene>
    <name evidence="2" type="primary">UBC4_2</name>
    <name evidence="2" type="ORF">BGZ65_005861</name>
</gene>
<protein>
    <submittedName>
        <fullName evidence="2">Ubiquitin-conjugating enzyme E2 4</fullName>
    </submittedName>
</protein>
<reference evidence="2" key="1">
    <citation type="journal article" date="2020" name="Fungal Divers.">
        <title>Resolving the Mortierellaceae phylogeny through synthesis of multi-gene phylogenetics and phylogenomics.</title>
        <authorList>
            <person name="Vandepol N."/>
            <person name="Liber J."/>
            <person name="Desiro A."/>
            <person name="Na H."/>
            <person name="Kennedy M."/>
            <person name="Barry K."/>
            <person name="Grigoriev I.V."/>
            <person name="Miller A.N."/>
            <person name="O'Donnell K."/>
            <person name="Stajich J.E."/>
            <person name="Bonito G."/>
        </authorList>
    </citation>
    <scope>NUCLEOTIDE SEQUENCE</scope>
    <source>
        <strain evidence="2">MES-2147</strain>
    </source>
</reference>
<feature type="domain" description="UBC core" evidence="1">
    <location>
        <begin position="1"/>
        <end position="142"/>
    </location>
</feature>
<proteinExistence type="predicted"/>
<comment type="caution">
    <text evidence="2">The sequence shown here is derived from an EMBL/GenBank/DDBJ whole genome shotgun (WGS) entry which is preliminary data.</text>
</comment>
<organism evidence="2 3">
    <name type="scientific">Modicella reniformis</name>
    <dbReference type="NCBI Taxonomy" id="1440133"/>
    <lineage>
        <taxon>Eukaryota</taxon>
        <taxon>Fungi</taxon>
        <taxon>Fungi incertae sedis</taxon>
        <taxon>Mucoromycota</taxon>
        <taxon>Mortierellomycotina</taxon>
        <taxon>Mortierellomycetes</taxon>
        <taxon>Mortierellales</taxon>
        <taxon>Mortierellaceae</taxon>
        <taxon>Modicella</taxon>
    </lineage>
</organism>
<dbReference type="Pfam" id="PF00179">
    <property type="entry name" value="UQ_con"/>
    <property type="match status" value="1"/>
</dbReference>
<dbReference type="Gene3D" id="3.10.110.10">
    <property type="entry name" value="Ubiquitin Conjugating Enzyme"/>
    <property type="match status" value="1"/>
</dbReference>
<dbReference type="PANTHER" id="PTHR24068">
    <property type="entry name" value="UBIQUITIN-CONJUGATING ENZYME E2"/>
    <property type="match status" value="1"/>
</dbReference>
<dbReference type="InterPro" id="IPR016135">
    <property type="entry name" value="UBQ-conjugating_enzyme/RWD"/>
</dbReference>
<dbReference type="SUPFAM" id="SSF54495">
    <property type="entry name" value="UBC-like"/>
    <property type="match status" value="1"/>
</dbReference>
<keyword evidence="3" id="KW-1185">Reference proteome</keyword>
<dbReference type="SMART" id="SM00212">
    <property type="entry name" value="UBCc"/>
    <property type="match status" value="1"/>
</dbReference>
<sequence>MTQGTALRRINQELPLISQDPLGSCLLVLPEATCPNSKAVSRVLILAIVFPSNYPTKPPKVTFTTKTYHPNIDAKGNIQLDILDAKWKPDVTIAGLLMTIGNLLIEIANVYKTDCVKYEQTAREWTRKHTSISCQHTLDARTPPPDDDQAPR</sequence>
<dbReference type="OrthoDB" id="9978460at2759"/>
<accession>A0A9P6MGG1</accession>
<dbReference type="PROSITE" id="PS50127">
    <property type="entry name" value="UBC_2"/>
    <property type="match status" value="1"/>
</dbReference>
<dbReference type="AlphaFoldDB" id="A0A9P6MGG1"/>
<dbReference type="InterPro" id="IPR000608">
    <property type="entry name" value="UBC"/>
</dbReference>
<evidence type="ECO:0000313" key="3">
    <source>
        <dbReference type="Proteomes" id="UP000749646"/>
    </source>
</evidence>
<dbReference type="Proteomes" id="UP000749646">
    <property type="component" value="Unassembled WGS sequence"/>
</dbReference>
<evidence type="ECO:0000259" key="1">
    <source>
        <dbReference type="PROSITE" id="PS50127"/>
    </source>
</evidence>
<dbReference type="EMBL" id="JAAAHW010000830">
    <property type="protein sequence ID" value="KAF9998654.1"/>
    <property type="molecule type" value="Genomic_DNA"/>
</dbReference>
<name>A0A9P6MGG1_9FUNG</name>
<evidence type="ECO:0000313" key="2">
    <source>
        <dbReference type="EMBL" id="KAF9998654.1"/>
    </source>
</evidence>